<evidence type="ECO:0000256" key="3">
    <source>
        <dbReference type="ARBA" id="ARBA00022552"/>
    </source>
</evidence>
<dbReference type="OrthoDB" id="5381335at2"/>
<dbReference type="HAMAP" id="MF_00014">
    <property type="entry name" value="Ribosome_mat_RimM"/>
    <property type="match status" value="1"/>
</dbReference>
<dbReference type="InterPro" id="IPR011033">
    <property type="entry name" value="PRC_barrel-like_sf"/>
</dbReference>
<dbReference type="InterPro" id="IPR036976">
    <property type="entry name" value="RimM_N_sf"/>
</dbReference>
<dbReference type="InterPro" id="IPR002676">
    <property type="entry name" value="RimM_N"/>
</dbReference>
<dbReference type="InterPro" id="IPR009000">
    <property type="entry name" value="Transl_B-barrel_sf"/>
</dbReference>
<sequence length="226" mass="23792">MQLVVARIGRAHGIKGEVTVEVRTDEPEVRLAPGAVLATDPASAGPLTIETGRVHSGRLLLRFAGVRDRNAAEALRNTLLIADVDPDERPEEPDEYYDHQLVDLDVVLADGTEVGRITEVSHLPYQDLFVVERADGTEVLIPFVEEIVTEVDLDAQRAVIVPPPGLIDDRAVIATAREEEAGKAGTGHGTAADGDAGGTAADEGARGDGPGRDAGDVRAAGDGDDR</sequence>
<dbReference type="GO" id="GO:0042274">
    <property type="term" value="P:ribosomal small subunit biogenesis"/>
    <property type="evidence" value="ECO:0007669"/>
    <property type="project" value="UniProtKB-UniRule"/>
</dbReference>
<dbReference type="GO" id="GO:0005840">
    <property type="term" value="C:ribosome"/>
    <property type="evidence" value="ECO:0007669"/>
    <property type="project" value="InterPro"/>
</dbReference>
<dbReference type="Pfam" id="PF01782">
    <property type="entry name" value="RimM"/>
    <property type="match status" value="1"/>
</dbReference>
<keyword evidence="10" id="KW-1185">Reference proteome</keyword>
<gene>
    <name evidence="5 9" type="primary">rimM</name>
    <name evidence="9" type="ORF">A4G23_04153</name>
</gene>
<dbReference type="PATRIC" id="fig|285473.5.peg.4357"/>
<comment type="subcellular location">
    <subcellularLocation>
        <location evidence="5">Cytoplasm</location>
    </subcellularLocation>
</comment>
<keyword evidence="3 5" id="KW-0698">rRNA processing</keyword>
<reference evidence="9 10" key="1">
    <citation type="submission" date="2016-09" db="EMBL/GenBank/DDBJ databases">
        <title>Streptomyces rubrolavendulae MJM4426 Genome sequencing and assembly.</title>
        <authorList>
            <person name="Kim J.-G."/>
        </authorList>
    </citation>
    <scope>NUCLEOTIDE SEQUENCE [LARGE SCALE GENOMIC DNA]</scope>
    <source>
        <strain evidence="9 10">MJM4426</strain>
    </source>
</reference>
<dbReference type="AlphaFoldDB" id="A0A1D8G755"/>
<dbReference type="EMBL" id="CP017316">
    <property type="protein sequence ID" value="AOT61270.1"/>
    <property type="molecule type" value="Genomic_DNA"/>
</dbReference>
<comment type="subunit">
    <text evidence="5">Binds ribosomal protein uS19.</text>
</comment>
<dbReference type="GO" id="GO:0005737">
    <property type="term" value="C:cytoplasm"/>
    <property type="evidence" value="ECO:0007669"/>
    <property type="project" value="UniProtKB-SubCell"/>
</dbReference>
<evidence type="ECO:0000313" key="10">
    <source>
        <dbReference type="Proteomes" id="UP000095349"/>
    </source>
</evidence>
<accession>A0A1D8G755</accession>
<feature type="domain" description="Ribosome maturation factor RimM PRC barrel" evidence="8">
    <location>
        <begin position="99"/>
        <end position="166"/>
    </location>
</feature>
<proteinExistence type="inferred from homology"/>
<evidence type="ECO:0000256" key="6">
    <source>
        <dbReference type="SAM" id="MobiDB-lite"/>
    </source>
</evidence>
<protein>
    <recommendedName>
        <fullName evidence="5">Ribosome maturation factor RimM</fullName>
    </recommendedName>
</protein>
<feature type="compositionally biased region" description="Low complexity" evidence="6">
    <location>
        <begin position="189"/>
        <end position="202"/>
    </location>
</feature>
<evidence type="ECO:0000256" key="2">
    <source>
        <dbReference type="ARBA" id="ARBA00022517"/>
    </source>
</evidence>
<evidence type="ECO:0000259" key="8">
    <source>
        <dbReference type="Pfam" id="PF24986"/>
    </source>
</evidence>
<evidence type="ECO:0000259" key="7">
    <source>
        <dbReference type="Pfam" id="PF01782"/>
    </source>
</evidence>
<comment type="function">
    <text evidence="5">An accessory protein needed during the final step in the assembly of 30S ribosomal subunit, possibly for assembly of the head region. Essential for efficient processing of 16S rRNA. May be needed both before and after RbfA during the maturation of 16S rRNA. It has affinity for free ribosomal 30S subunits but not for 70S ribosomes.</text>
</comment>
<dbReference type="GO" id="GO:0043022">
    <property type="term" value="F:ribosome binding"/>
    <property type="evidence" value="ECO:0007669"/>
    <property type="project" value="InterPro"/>
</dbReference>
<dbReference type="PANTHER" id="PTHR33692:SF1">
    <property type="entry name" value="RIBOSOME MATURATION FACTOR RIMM"/>
    <property type="match status" value="1"/>
</dbReference>
<dbReference type="PANTHER" id="PTHR33692">
    <property type="entry name" value="RIBOSOME MATURATION FACTOR RIMM"/>
    <property type="match status" value="1"/>
</dbReference>
<dbReference type="SUPFAM" id="SSF50447">
    <property type="entry name" value="Translation proteins"/>
    <property type="match status" value="1"/>
</dbReference>
<keyword evidence="2 5" id="KW-0690">Ribosome biogenesis</keyword>
<feature type="domain" description="RimM N-terminal" evidence="7">
    <location>
        <begin position="4"/>
        <end position="84"/>
    </location>
</feature>
<name>A0A1D8G755_9ACTN</name>
<keyword evidence="4 5" id="KW-0143">Chaperone</keyword>
<evidence type="ECO:0000256" key="4">
    <source>
        <dbReference type="ARBA" id="ARBA00023186"/>
    </source>
</evidence>
<feature type="region of interest" description="Disordered" evidence="6">
    <location>
        <begin position="179"/>
        <end position="226"/>
    </location>
</feature>
<dbReference type="SUPFAM" id="SSF50346">
    <property type="entry name" value="PRC-barrel domain"/>
    <property type="match status" value="1"/>
</dbReference>
<dbReference type="Pfam" id="PF24986">
    <property type="entry name" value="PRC_RimM"/>
    <property type="match status" value="1"/>
</dbReference>
<dbReference type="NCBIfam" id="TIGR02273">
    <property type="entry name" value="16S_RimM"/>
    <property type="match status" value="1"/>
</dbReference>
<dbReference type="InterPro" id="IPR056792">
    <property type="entry name" value="PRC_RimM"/>
</dbReference>
<dbReference type="Gene3D" id="2.30.30.240">
    <property type="entry name" value="PRC-barrel domain"/>
    <property type="match status" value="1"/>
</dbReference>
<feature type="compositionally biased region" description="Basic and acidic residues" evidence="6">
    <location>
        <begin position="203"/>
        <end position="226"/>
    </location>
</feature>
<dbReference type="STRING" id="285473.A4G23_04153"/>
<dbReference type="InterPro" id="IPR011961">
    <property type="entry name" value="RimM"/>
</dbReference>
<comment type="similarity">
    <text evidence="5">Belongs to the RimM family.</text>
</comment>
<dbReference type="KEGG" id="srn:A4G23_04153"/>
<dbReference type="GO" id="GO:0006364">
    <property type="term" value="P:rRNA processing"/>
    <property type="evidence" value="ECO:0007669"/>
    <property type="project" value="UniProtKB-UniRule"/>
</dbReference>
<dbReference type="Proteomes" id="UP000095349">
    <property type="component" value="Chromosome"/>
</dbReference>
<evidence type="ECO:0000313" key="9">
    <source>
        <dbReference type="EMBL" id="AOT61270.1"/>
    </source>
</evidence>
<evidence type="ECO:0000256" key="1">
    <source>
        <dbReference type="ARBA" id="ARBA00022490"/>
    </source>
</evidence>
<dbReference type="Gene3D" id="2.40.30.60">
    <property type="entry name" value="RimM"/>
    <property type="match status" value="1"/>
</dbReference>
<organism evidence="9 10">
    <name type="scientific">Streptomyces rubrolavendulae</name>
    <dbReference type="NCBI Taxonomy" id="285473"/>
    <lineage>
        <taxon>Bacteria</taxon>
        <taxon>Bacillati</taxon>
        <taxon>Actinomycetota</taxon>
        <taxon>Actinomycetes</taxon>
        <taxon>Kitasatosporales</taxon>
        <taxon>Streptomycetaceae</taxon>
        <taxon>Streptomyces</taxon>
    </lineage>
</organism>
<dbReference type="RefSeq" id="WP_069978144.1">
    <property type="nucleotide sequence ID" value="NZ_CP017316.1"/>
</dbReference>
<keyword evidence="1 5" id="KW-0963">Cytoplasm</keyword>
<evidence type="ECO:0000256" key="5">
    <source>
        <dbReference type="HAMAP-Rule" id="MF_00014"/>
    </source>
</evidence>
<comment type="domain">
    <text evidence="5">The PRC barrel domain binds ribosomal protein uS19.</text>
</comment>